<organism evidence="5 6">
    <name type="scientific">Paramecium sonneborni</name>
    <dbReference type="NCBI Taxonomy" id="65129"/>
    <lineage>
        <taxon>Eukaryota</taxon>
        <taxon>Sar</taxon>
        <taxon>Alveolata</taxon>
        <taxon>Ciliophora</taxon>
        <taxon>Intramacronucleata</taxon>
        <taxon>Oligohymenophorea</taxon>
        <taxon>Peniculida</taxon>
        <taxon>Parameciidae</taxon>
        <taxon>Paramecium</taxon>
    </lineage>
</organism>
<evidence type="ECO:0000313" key="6">
    <source>
        <dbReference type="Proteomes" id="UP000692954"/>
    </source>
</evidence>
<feature type="domain" description="Protein kinase" evidence="4">
    <location>
        <begin position="105"/>
        <end position="361"/>
    </location>
</feature>
<protein>
    <recommendedName>
        <fullName evidence="4">Protein kinase domain-containing protein</fullName>
    </recommendedName>
</protein>
<evidence type="ECO:0000256" key="2">
    <source>
        <dbReference type="ARBA" id="ARBA00022741"/>
    </source>
</evidence>
<dbReference type="GO" id="GO:0004674">
    <property type="term" value="F:protein serine/threonine kinase activity"/>
    <property type="evidence" value="ECO:0007669"/>
    <property type="project" value="TreeGrafter"/>
</dbReference>
<dbReference type="GO" id="GO:0005524">
    <property type="term" value="F:ATP binding"/>
    <property type="evidence" value="ECO:0007669"/>
    <property type="project" value="UniProtKB-KW"/>
</dbReference>
<dbReference type="SMART" id="SM00220">
    <property type="entry name" value="S_TKc"/>
    <property type="match status" value="1"/>
</dbReference>
<dbReference type="GO" id="GO:0044773">
    <property type="term" value="P:mitotic DNA damage checkpoint signaling"/>
    <property type="evidence" value="ECO:0007669"/>
    <property type="project" value="TreeGrafter"/>
</dbReference>
<keyword evidence="3" id="KW-0067">ATP-binding</keyword>
<dbReference type="EMBL" id="CAJJDN010000182">
    <property type="protein sequence ID" value="CAD8128007.1"/>
    <property type="molecule type" value="Genomic_DNA"/>
</dbReference>
<name>A0A8S1RKR4_9CILI</name>
<evidence type="ECO:0000256" key="3">
    <source>
        <dbReference type="ARBA" id="ARBA00022840"/>
    </source>
</evidence>
<proteinExistence type="predicted"/>
<sequence>MKTLLLLIKLMICKRRKCLFDQHYFLYLTESQIQIGKDQNNIKYDITIGLSTILEWKLDQHKEFKGFTIDIAKKEKYFLISHFDCLQLKDKLDGKVIYKNINTFYQPQTIIGEGNFGKVLLIKNIQDGKMYATKTLRNDLMTSLDDIQDEIVALQSLKHRNIVKLNSIFLHKKYWLLIMEYCEGGQLKEYLENQQLDNSEIIAVMCQLLSGLAYIHSQGFVHRDIKPENILLRKKNSLLDIVISDFGFAVKIDDVSTNRPRCGTPGYIAPEIITFNQKNNYNELCDMFSCGVVLFKLITGKNLLQENSNQIIDQQFIGDLSEIVKSEIQGDFVNILLQMLESDPSKRINAQQALKHFEDFDDMKIYQETPIQQLKHLQTHILFLN</sequence>
<gene>
    <name evidence="5" type="ORF">PSON_ATCC_30995.1.T1820032</name>
</gene>
<reference evidence="5" key="1">
    <citation type="submission" date="2021-01" db="EMBL/GenBank/DDBJ databases">
        <authorList>
            <consortium name="Genoscope - CEA"/>
            <person name="William W."/>
        </authorList>
    </citation>
    <scope>NUCLEOTIDE SEQUENCE</scope>
</reference>
<comment type="caution">
    <text evidence="5">The sequence shown here is derived from an EMBL/GenBank/DDBJ whole genome shotgun (WGS) entry which is preliminary data.</text>
</comment>
<dbReference type="InterPro" id="IPR008271">
    <property type="entry name" value="Ser/Thr_kinase_AS"/>
</dbReference>
<dbReference type="Proteomes" id="UP000692954">
    <property type="component" value="Unassembled WGS sequence"/>
</dbReference>
<dbReference type="PANTHER" id="PTHR44167">
    <property type="entry name" value="OVARIAN-SPECIFIC SERINE/THREONINE-PROTEIN KINASE LOK-RELATED"/>
    <property type="match status" value="1"/>
</dbReference>
<accession>A0A8S1RKR4</accession>
<dbReference type="InterPro" id="IPR000719">
    <property type="entry name" value="Prot_kinase_dom"/>
</dbReference>
<dbReference type="Pfam" id="PF00069">
    <property type="entry name" value="Pkinase"/>
    <property type="match status" value="1"/>
</dbReference>
<dbReference type="GO" id="GO:0005634">
    <property type="term" value="C:nucleus"/>
    <property type="evidence" value="ECO:0007669"/>
    <property type="project" value="TreeGrafter"/>
</dbReference>
<dbReference type="PANTHER" id="PTHR44167:SF18">
    <property type="entry name" value="PROTEIN KINASE DOMAIN-CONTAINING PROTEIN"/>
    <property type="match status" value="1"/>
</dbReference>
<dbReference type="FunFam" id="1.10.510.10:FF:000571">
    <property type="entry name" value="Maternal embryonic leucine zipper kinase"/>
    <property type="match status" value="1"/>
</dbReference>
<evidence type="ECO:0000256" key="1">
    <source>
        <dbReference type="ARBA" id="ARBA00011245"/>
    </source>
</evidence>
<dbReference type="OrthoDB" id="4062651at2759"/>
<keyword evidence="2" id="KW-0547">Nucleotide-binding</keyword>
<dbReference type="PROSITE" id="PS00108">
    <property type="entry name" value="PROTEIN_KINASE_ST"/>
    <property type="match status" value="1"/>
</dbReference>
<comment type="subunit">
    <text evidence="1">Monomer.</text>
</comment>
<dbReference type="AlphaFoldDB" id="A0A8S1RKR4"/>
<keyword evidence="6" id="KW-1185">Reference proteome</keyword>
<evidence type="ECO:0000259" key="4">
    <source>
        <dbReference type="PROSITE" id="PS50011"/>
    </source>
</evidence>
<dbReference type="PROSITE" id="PS50011">
    <property type="entry name" value="PROTEIN_KINASE_DOM"/>
    <property type="match status" value="1"/>
</dbReference>
<evidence type="ECO:0000313" key="5">
    <source>
        <dbReference type="EMBL" id="CAD8128007.1"/>
    </source>
</evidence>
<dbReference type="GO" id="GO:0005737">
    <property type="term" value="C:cytoplasm"/>
    <property type="evidence" value="ECO:0007669"/>
    <property type="project" value="TreeGrafter"/>
</dbReference>